<evidence type="ECO:0000259" key="3">
    <source>
        <dbReference type="PROSITE" id="PS50263"/>
    </source>
</evidence>
<evidence type="ECO:0000256" key="1">
    <source>
        <dbReference type="ARBA" id="ARBA00008129"/>
    </source>
</evidence>
<name>A0A9P7CA62_9FUNG</name>
<reference evidence="4 5" key="1">
    <citation type="journal article" date="2020" name="Microb. Genom.">
        <title>Genetic diversity of clinical and environmental Mucorales isolates obtained from an investigation of mucormycosis cases among solid organ transplant recipients.</title>
        <authorList>
            <person name="Nguyen M.H."/>
            <person name="Kaul D."/>
            <person name="Muto C."/>
            <person name="Cheng S.J."/>
            <person name="Richter R.A."/>
            <person name="Bruno V.M."/>
            <person name="Liu G."/>
            <person name="Beyhan S."/>
            <person name="Sundermann A.J."/>
            <person name="Mounaud S."/>
            <person name="Pasculle A.W."/>
            <person name="Nierman W.C."/>
            <person name="Driscoll E."/>
            <person name="Cumbie R."/>
            <person name="Clancy C.J."/>
            <person name="Dupont C.L."/>
        </authorList>
    </citation>
    <scope>NUCLEOTIDE SEQUENCE [LARGE SCALE GENOMIC DNA]</scope>
    <source>
        <strain evidence="4 5">GL24</strain>
    </source>
</reference>
<sequence length="118" mass="12137">MSVQSSFKAAVIQAASIPTDSLACANKAASLIRQAAEQGARVLVFPEAFLGGYPKGNSFGAPIGMRKAEGRDAFASYHQQAIRLDGEEVAVVAQAAADTDTFVVMGCIEADGGTLTAN</sequence>
<dbReference type="PROSITE" id="PS50263">
    <property type="entry name" value="CN_HYDROLASE"/>
    <property type="match status" value="1"/>
</dbReference>
<dbReference type="InterPro" id="IPR003010">
    <property type="entry name" value="C-N_Hydrolase"/>
</dbReference>
<protein>
    <recommendedName>
        <fullName evidence="3">CN hydrolase domain-containing protein</fullName>
    </recommendedName>
</protein>
<dbReference type="Pfam" id="PF00795">
    <property type="entry name" value="CN_hydrolase"/>
    <property type="match status" value="1"/>
</dbReference>
<feature type="active site" description="Proton acceptor" evidence="2">
    <location>
        <position position="47"/>
    </location>
</feature>
<evidence type="ECO:0000313" key="5">
    <source>
        <dbReference type="Proteomes" id="UP000740926"/>
    </source>
</evidence>
<dbReference type="Gene3D" id="3.60.110.10">
    <property type="entry name" value="Carbon-nitrogen hydrolase"/>
    <property type="match status" value="1"/>
</dbReference>
<dbReference type="PANTHER" id="PTHR46044:SF1">
    <property type="entry name" value="CN HYDROLASE DOMAIN-CONTAINING PROTEIN"/>
    <property type="match status" value="1"/>
</dbReference>
<evidence type="ECO:0000313" key="4">
    <source>
        <dbReference type="EMBL" id="KAG1542618.1"/>
    </source>
</evidence>
<dbReference type="InterPro" id="IPR000132">
    <property type="entry name" value="Nitrilase/CN_hydratase_CS"/>
</dbReference>
<evidence type="ECO:0000256" key="2">
    <source>
        <dbReference type="PROSITE-ProRule" id="PRU10139"/>
    </source>
</evidence>
<dbReference type="GO" id="GO:0051410">
    <property type="term" value="P:detoxification of nitrogen compound"/>
    <property type="evidence" value="ECO:0007669"/>
    <property type="project" value="TreeGrafter"/>
</dbReference>
<organism evidence="4 5">
    <name type="scientific">Rhizopus delemar</name>
    <dbReference type="NCBI Taxonomy" id="936053"/>
    <lineage>
        <taxon>Eukaryota</taxon>
        <taxon>Fungi</taxon>
        <taxon>Fungi incertae sedis</taxon>
        <taxon>Mucoromycota</taxon>
        <taxon>Mucoromycotina</taxon>
        <taxon>Mucoromycetes</taxon>
        <taxon>Mucorales</taxon>
        <taxon>Mucorineae</taxon>
        <taxon>Rhizopodaceae</taxon>
        <taxon>Rhizopus</taxon>
    </lineage>
</organism>
<comment type="caution">
    <text evidence="4">The sequence shown here is derived from an EMBL/GenBank/DDBJ whole genome shotgun (WGS) entry which is preliminary data.</text>
</comment>
<gene>
    <name evidence="4" type="ORF">G6F50_014083</name>
</gene>
<keyword evidence="5" id="KW-1185">Reference proteome</keyword>
<comment type="similarity">
    <text evidence="1">Belongs to the carbon-nitrogen hydrolase superfamily. Nitrilase family.</text>
</comment>
<dbReference type="InterPro" id="IPR036526">
    <property type="entry name" value="C-N_Hydrolase_sf"/>
</dbReference>
<feature type="domain" description="CN hydrolase" evidence="3">
    <location>
        <begin position="7"/>
        <end position="118"/>
    </location>
</feature>
<proteinExistence type="inferred from homology"/>
<dbReference type="GO" id="GO:0018822">
    <property type="term" value="F:nitrile hydratase activity"/>
    <property type="evidence" value="ECO:0007669"/>
    <property type="project" value="TreeGrafter"/>
</dbReference>
<dbReference type="SUPFAM" id="SSF56317">
    <property type="entry name" value="Carbon-nitrogen hydrolase"/>
    <property type="match status" value="1"/>
</dbReference>
<dbReference type="InterPro" id="IPR044149">
    <property type="entry name" value="Nitrilases_CHs"/>
</dbReference>
<accession>A0A9P7CA62</accession>
<dbReference type="AlphaFoldDB" id="A0A9P7CA62"/>
<dbReference type="Proteomes" id="UP000740926">
    <property type="component" value="Unassembled WGS sequence"/>
</dbReference>
<dbReference type="PROSITE" id="PS00920">
    <property type="entry name" value="NITRIL_CHT_1"/>
    <property type="match status" value="1"/>
</dbReference>
<dbReference type="PANTHER" id="PTHR46044">
    <property type="entry name" value="NITRILASE"/>
    <property type="match status" value="1"/>
</dbReference>
<dbReference type="EMBL" id="JAANIU010006297">
    <property type="protein sequence ID" value="KAG1542618.1"/>
    <property type="molecule type" value="Genomic_DNA"/>
</dbReference>
<dbReference type="GO" id="GO:0000257">
    <property type="term" value="F:nitrilase activity"/>
    <property type="evidence" value="ECO:0007669"/>
    <property type="project" value="UniProtKB-ARBA"/>
</dbReference>